<protein>
    <recommendedName>
        <fullName evidence="6">Pentatricopeptide repeat-containing protein At1g77010, mitochondrial</fullName>
    </recommendedName>
</protein>
<evidence type="ECO:0000313" key="5">
    <source>
        <dbReference type="Proteomes" id="UP001189624"/>
    </source>
</evidence>
<dbReference type="InterPro" id="IPR046848">
    <property type="entry name" value="E_motif"/>
</dbReference>
<dbReference type="InterPro" id="IPR002885">
    <property type="entry name" value="PPR_rpt"/>
</dbReference>
<dbReference type="PROSITE" id="PS51375">
    <property type="entry name" value="PPR"/>
    <property type="match status" value="5"/>
</dbReference>
<dbReference type="GO" id="GO:0009451">
    <property type="term" value="P:RNA modification"/>
    <property type="evidence" value="ECO:0007669"/>
    <property type="project" value="InterPro"/>
</dbReference>
<organism evidence="4 5">
    <name type="scientific">Sphenostylis stenocarpa</name>
    <dbReference type="NCBI Taxonomy" id="92480"/>
    <lineage>
        <taxon>Eukaryota</taxon>
        <taxon>Viridiplantae</taxon>
        <taxon>Streptophyta</taxon>
        <taxon>Embryophyta</taxon>
        <taxon>Tracheophyta</taxon>
        <taxon>Spermatophyta</taxon>
        <taxon>Magnoliopsida</taxon>
        <taxon>eudicotyledons</taxon>
        <taxon>Gunneridae</taxon>
        <taxon>Pentapetalae</taxon>
        <taxon>rosids</taxon>
        <taxon>fabids</taxon>
        <taxon>Fabales</taxon>
        <taxon>Fabaceae</taxon>
        <taxon>Papilionoideae</taxon>
        <taxon>50 kb inversion clade</taxon>
        <taxon>NPAAA clade</taxon>
        <taxon>indigoferoid/millettioid clade</taxon>
        <taxon>Phaseoleae</taxon>
        <taxon>Sphenostylis</taxon>
    </lineage>
</organism>
<evidence type="ECO:0008006" key="6">
    <source>
        <dbReference type="Google" id="ProtNLM"/>
    </source>
</evidence>
<gene>
    <name evidence="4" type="ORF">AYBTSS11_LOCUS26415</name>
</gene>
<dbReference type="FunFam" id="1.25.40.10:FF:000205">
    <property type="entry name" value="Pentatricopeptide repeat-containing protein, mitochondrial"/>
    <property type="match status" value="1"/>
</dbReference>
<comment type="similarity">
    <text evidence="2">Belongs to the PPR family. PCMP-E subfamily.</text>
</comment>
<feature type="repeat" description="PPR" evidence="3">
    <location>
        <begin position="366"/>
        <end position="400"/>
    </location>
</feature>
<name>A0AA86T5H4_9FABA</name>
<dbReference type="InterPro" id="IPR011990">
    <property type="entry name" value="TPR-like_helical_dom_sf"/>
</dbReference>
<proteinExistence type="inferred from homology"/>
<dbReference type="GO" id="GO:0005739">
    <property type="term" value="C:mitochondrion"/>
    <property type="evidence" value="ECO:0007669"/>
    <property type="project" value="UniProtKB-ARBA"/>
</dbReference>
<evidence type="ECO:0000256" key="3">
    <source>
        <dbReference type="PROSITE-ProRule" id="PRU00708"/>
    </source>
</evidence>
<feature type="repeat" description="PPR" evidence="3">
    <location>
        <begin position="97"/>
        <end position="131"/>
    </location>
</feature>
<dbReference type="NCBIfam" id="TIGR00756">
    <property type="entry name" value="PPR"/>
    <property type="match status" value="7"/>
</dbReference>
<dbReference type="Pfam" id="PF13041">
    <property type="entry name" value="PPR_2"/>
    <property type="match status" value="1"/>
</dbReference>
<feature type="repeat" description="PPR" evidence="3">
    <location>
        <begin position="498"/>
        <end position="532"/>
    </location>
</feature>
<accession>A0AA86T5H4</accession>
<dbReference type="FunFam" id="1.25.40.10:FF:000797">
    <property type="entry name" value="Pentatricopeptide repeat-containing protein chloroplastic"/>
    <property type="match status" value="1"/>
</dbReference>
<dbReference type="Gramene" id="rna-AYBTSS11_LOCUS26415">
    <property type="protein sequence ID" value="CAJ1974340.1"/>
    <property type="gene ID" value="gene-AYBTSS11_LOCUS26415"/>
</dbReference>
<evidence type="ECO:0000256" key="1">
    <source>
        <dbReference type="ARBA" id="ARBA00022737"/>
    </source>
</evidence>
<dbReference type="InterPro" id="IPR046960">
    <property type="entry name" value="PPR_At4g14850-like_plant"/>
</dbReference>
<reference evidence="4" key="1">
    <citation type="submission" date="2023-10" db="EMBL/GenBank/DDBJ databases">
        <authorList>
            <person name="Domelevo Entfellner J.-B."/>
        </authorList>
    </citation>
    <scope>NUCLEOTIDE SEQUENCE</scope>
</reference>
<dbReference type="Proteomes" id="UP001189624">
    <property type="component" value="Chromosome 9"/>
</dbReference>
<dbReference type="EMBL" id="OY731406">
    <property type="protein sequence ID" value="CAJ1974340.1"/>
    <property type="molecule type" value="Genomic_DNA"/>
</dbReference>
<feature type="repeat" description="PPR" evidence="3">
    <location>
        <begin position="265"/>
        <end position="299"/>
    </location>
</feature>
<dbReference type="GO" id="GO:0003723">
    <property type="term" value="F:RNA binding"/>
    <property type="evidence" value="ECO:0007669"/>
    <property type="project" value="InterPro"/>
</dbReference>
<keyword evidence="1" id="KW-0677">Repeat</keyword>
<dbReference type="Gene3D" id="1.25.40.10">
    <property type="entry name" value="Tetratricopeptide repeat domain"/>
    <property type="match status" value="4"/>
</dbReference>
<sequence length="678" mass="74770">MELHGLARALQSWSSIREGRQFHVAFLKTGILNYSVTVANRLLQLYARCGSLRDASHLFDEMPQTNSFSWNTLVQAHLNSGHTHNALHLFNVMPHKTHFSWNMVVSSFAKSGHLQLAYSLFNAMPSKNHLVWNCIIHSYSRYGHPGKALFLFKSMNSDPSQIMYCDAFVLATVLGACADLLAFNCGKQVHARVFVDGLGLELDRVLCSSLVNLYGKCADLDGAARVISSVMEVDEFSLSALISGYANAGRMSEARRVFDRKVDPCAVMWNSIISGYVSNGEEMEAVNLFSAMLRNGVRGDMSTVANILSAGSGLLAVELVKQMHAYACKSGVTHDIVVASALLDAYSKCQSPCDACKLFCVLKVYDTILLNTMITVYSNCGRIEDAKWIFNTMPCKTLISWNSILVGLTQNACPSEALDVFCQMNKLDLKMDKFSFASVISACASKSFLELGEQVFGKAITIGLDSDQIIATSLVDFYCKCGFVKIGRQVFDGMVKTDEVSWNTMLTGYAANGYGIEALTLFSEMRYCGVRPSAITFTGVLSACDHSGLVEEGRYLFHIMKHHYCINPGIEHYSCMVDLFARAGCLEEAMDLMEDMPFQADANMWLSVLRGCIAHGNKIIGKMAAEQIIYLDPQNAGAYIQLSNILASSGDWEGSALVRELMRDKHVQKTPGFSWADC</sequence>
<evidence type="ECO:0000256" key="2">
    <source>
        <dbReference type="ARBA" id="ARBA00061659"/>
    </source>
</evidence>
<dbReference type="Pfam" id="PF01535">
    <property type="entry name" value="PPR"/>
    <property type="match status" value="10"/>
</dbReference>
<feature type="repeat" description="PPR" evidence="3">
    <location>
        <begin position="234"/>
        <end position="264"/>
    </location>
</feature>
<evidence type="ECO:0000313" key="4">
    <source>
        <dbReference type="EMBL" id="CAJ1974340.1"/>
    </source>
</evidence>
<dbReference type="PANTHER" id="PTHR47926">
    <property type="entry name" value="PENTATRICOPEPTIDE REPEAT-CONTAINING PROTEIN"/>
    <property type="match status" value="1"/>
</dbReference>
<dbReference type="AlphaFoldDB" id="A0AA86T5H4"/>
<dbReference type="Pfam" id="PF20431">
    <property type="entry name" value="E_motif"/>
    <property type="match status" value="1"/>
</dbReference>
<keyword evidence="5" id="KW-1185">Reference proteome</keyword>
<dbReference type="PANTHER" id="PTHR47926:SF392">
    <property type="entry name" value="PENTATRICOPEPTIDE REPEAT-CONTAINING PROTEIN"/>
    <property type="match status" value="1"/>
</dbReference>